<evidence type="ECO:0000313" key="1">
    <source>
        <dbReference type="EMBL" id="AEE95308.1"/>
    </source>
</evidence>
<dbReference type="Proteomes" id="UP000008457">
    <property type="component" value="Chromosome"/>
</dbReference>
<gene>
    <name evidence="1" type="ordered locus">Mahau_0085</name>
</gene>
<protein>
    <submittedName>
        <fullName evidence="1">Uncharacterized protein</fullName>
    </submittedName>
</protein>
<name>F3ZVF8_MAHA5</name>
<organism evidence="1 2">
    <name type="scientific">Mahella australiensis (strain DSM 15567 / CIP 107919 / 50-1 BON)</name>
    <dbReference type="NCBI Taxonomy" id="697281"/>
    <lineage>
        <taxon>Bacteria</taxon>
        <taxon>Bacillati</taxon>
        <taxon>Bacillota</taxon>
        <taxon>Clostridia</taxon>
        <taxon>Thermoanaerobacterales</taxon>
        <taxon>Thermoanaerobacterales Family IV. Incertae Sedis</taxon>
        <taxon>Mahella</taxon>
    </lineage>
</organism>
<dbReference type="KEGG" id="mas:Mahau_0085"/>
<dbReference type="HOGENOM" id="CLU_2683489_0_0_9"/>
<accession>F3ZVF8</accession>
<dbReference type="RefSeq" id="WP_013779742.1">
    <property type="nucleotide sequence ID" value="NC_015520.1"/>
</dbReference>
<proteinExistence type="predicted"/>
<evidence type="ECO:0000313" key="2">
    <source>
        <dbReference type="Proteomes" id="UP000008457"/>
    </source>
</evidence>
<reference evidence="1 2" key="2">
    <citation type="journal article" date="2011" name="Stand. Genomic Sci.">
        <title>Complete genome sequence of Mahella australiensis type strain (50-1 BON).</title>
        <authorList>
            <person name="Sikorski J."/>
            <person name="Teshima H."/>
            <person name="Nolan M."/>
            <person name="Lucas S."/>
            <person name="Hammon N."/>
            <person name="Deshpande S."/>
            <person name="Cheng J.F."/>
            <person name="Pitluck S."/>
            <person name="Liolios K."/>
            <person name="Pagani I."/>
            <person name="Ivanova N."/>
            <person name="Huntemann M."/>
            <person name="Mavromatis K."/>
            <person name="Ovchinikova G."/>
            <person name="Pati A."/>
            <person name="Tapia R."/>
            <person name="Han C."/>
            <person name="Goodwin L."/>
            <person name="Chen A."/>
            <person name="Palaniappan K."/>
            <person name="Land M."/>
            <person name="Hauser L."/>
            <person name="Ngatchou-Djao O.D."/>
            <person name="Rohde M."/>
            <person name="Pukall R."/>
            <person name="Spring S."/>
            <person name="Abt B."/>
            <person name="Goker M."/>
            <person name="Detter J.C."/>
            <person name="Woyke T."/>
            <person name="Bristow J."/>
            <person name="Markowitz V."/>
            <person name="Hugenholtz P."/>
            <person name="Eisen J.A."/>
            <person name="Kyrpides N.C."/>
            <person name="Klenk H.P."/>
            <person name="Lapidus A."/>
        </authorList>
    </citation>
    <scope>NUCLEOTIDE SEQUENCE [LARGE SCALE GENOMIC DNA]</scope>
    <source>
        <strain evidence="2">DSM 15567 / CIP 107919 / 50-1 BON</strain>
    </source>
</reference>
<dbReference type="AlphaFoldDB" id="F3ZVF8"/>
<reference evidence="2" key="1">
    <citation type="submission" date="2010-11" db="EMBL/GenBank/DDBJ databases">
        <title>The complete genome of Mahella australiensis DSM 15567.</title>
        <authorList>
            <consortium name="US DOE Joint Genome Institute (JGI-PGF)"/>
            <person name="Lucas S."/>
            <person name="Copeland A."/>
            <person name="Lapidus A."/>
            <person name="Bruce D."/>
            <person name="Goodwin L."/>
            <person name="Pitluck S."/>
            <person name="Kyrpides N."/>
            <person name="Mavromatis K."/>
            <person name="Pagani I."/>
            <person name="Ivanova N."/>
            <person name="Teshima H."/>
            <person name="Brettin T."/>
            <person name="Detter J.C."/>
            <person name="Han C."/>
            <person name="Tapia R."/>
            <person name="Land M."/>
            <person name="Hauser L."/>
            <person name="Markowitz V."/>
            <person name="Cheng J.-F."/>
            <person name="Hugenholtz P."/>
            <person name="Woyke T."/>
            <person name="Wu D."/>
            <person name="Spring S."/>
            <person name="Pukall R."/>
            <person name="Steenblock K."/>
            <person name="Schneider S."/>
            <person name="Klenk H.-P."/>
            <person name="Eisen J.A."/>
        </authorList>
    </citation>
    <scope>NUCLEOTIDE SEQUENCE [LARGE SCALE GENOMIC DNA]</scope>
    <source>
        <strain evidence="2">DSM 15567 / CIP 107919 / 50-1 BON</strain>
    </source>
</reference>
<dbReference type="EMBL" id="CP002360">
    <property type="protein sequence ID" value="AEE95308.1"/>
    <property type="molecule type" value="Genomic_DNA"/>
</dbReference>
<keyword evidence="2" id="KW-1185">Reference proteome</keyword>
<sequence>MMDDYHGNLLDYIDRLKLDHDRLLLKCAQLLLESQEKDRIIKQLMDICDSWYNEARACARGGFEHEVTRRNRNI</sequence>
<dbReference type="STRING" id="697281.Mahau_0085"/>